<comment type="caution">
    <text evidence="3">The sequence shown here is derived from an EMBL/GenBank/DDBJ whole genome shotgun (WGS) entry which is preliminary data.</text>
</comment>
<evidence type="ECO:0000256" key="2">
    <source>
        <dbReference type="ARBA" id="ARBA00023002"/>
    </source>
</evidence>
<keyword evidence="2" id="KW-0560">Oxidoreductase</keyword>
<keyword evidence="4" id="KW-1185">Reference proteome</keyword>
<dbReference type="PANTHER" id="PTHR43669:SF14">
    <property type="entry name" value="OXIDOREDUCTASE"/>
    <property type="match status" value="1"/>
</dbReference>
<dbReference type="InterPro" id="IPR036291">
    <property type="entry name" value="NAD(P)-bd_dom_sf"/>
</dbReference>
<reference evidence="3 4" key="1">
    <citation type="submission" date="2024-06" db="EMBL/GenBank/DDBJ databases">
        <title>The Natural Products Discovery Center: Release of the First 8490 Sequenced Strains for Exploring Actinobacteria Biosynthetic Diversity.</title>
        <authorList>
            <person name="Kalkreuter E."/>
            <person name="Kautsar S.A."/>
            <person name="Yang D."/>
            <person name="Bader C.D."/>
            <person name="Teijaro C.N."/>
            <person name="Fluegel L."/>
            <person name="Davis C.M."/>
            <person name="Simpson J.R."/>
            <person name="Lauterbach L."/>
            <person name="Steele A.D."/>
            <person name="Gui C."/>
            <person name="Meng S."/>
            <person name="Li G."/>
            <person name="Viehrig K."/>
            <person name="Ye F."/>
            <person name="Su P."/>
            <person name="Kiefer A.F."/>
            <person name="Nichols A."/>
            <person name="Cepeda A.J."/>
            <person name="Yan W."/>
            <person name="Fan B."/>
            <person name="Jiang Y."/>
            <person name="Adhikari A."/>
            <person name="Zheng C.-J."/>
            <person name="Schuster L."/>
            <person name="Cowan T.M."/>
            <person name="Smanski M.J."/>
            <person name="Chevrette M.G."/>
            <person name="De Carvalho L.P.S."/>
            <person name="Shen B."/>
        </authorList>
    </citation>
    <scope>NUCLEOTIDE SEQUENCE [LARGE SCALE GENOMIC DNA]</scope>
    <source>
        <strain evidence="3 4">NPDC000155</strain>
    </source>
</reference>
<dbReference type="PRINTS" id="PR00081">
    <property type="entry name" value="GDHRDH"/>
</dbReference>
<dbReference type="InterPro" id="IPR002347">
    <property type="entry name" value="SDR_fam"/>
</dbReference>
<dbReference type="Pfam" id="PF13561">
    <property type="entry name" value="adh_short_C2"/>
    <property type="match status" value="1"/>
</dbReference>
<dbReference type="EMBL" id="JBEPFB010000025">
    <property type="protein sequence ID" value="MER7378708.1"/>
    <property type="molecule type" value="Genomic_DNA"/>
</dbReference>
<evidence type="ECO:0000256" key="1">
    <source>
        <dbReference type="ARBA" id="ARBA00006484"/>
    </source>
</evidence>
<dbReference type="RefSeq" id="WP_190075410.1">
    <property type="nucleotide sequence ID" value="NZ_BNBM01000024.1"/>
</dbReference>
<protein>
    <submittedName>
        <fullName evidence="3">SDR family oxidoreductase</fullName>
    </submittedName>
</protein>
<dbReference type="SUPFAM" id="SSF51735">
    <property type="entry name" value="NAD(P)-binding Rossmann-fold domains"/>
    <property type="match status" value="1"/>
</dbReference>
<dbReference type="Proteomes" id="UP001486207">
    <property type="component" value="Unassembled WGS sequence"/>
</dbReference>
<evidence type="ECO:0000313" key="4">
    <source>
        <dbReference type="Proteomes" id="UP001486207"/>
    </source>
</evidence>
<organism evidence="3 4">
    <name type="scientific">Streptomyces lanatus</name>
    <dbReference type="NCBI Taxonomy" id="66900"/>
    <lineage>
        <taxon>Bacteria</taxon>
        <taxon>Bacillati</taxon>
        <taxon>Actinomycetota</taxon>
        <taxon>Actinomycetes</taxon>
        <taxon>Kitasatosporales</taxon>
        <taxon>Streptomycetaceae</taxon>
        <taxon>Streptomyces</taxon>
    </lineage>
</organism>
<dbReference type="PANTHER" id="PTHR43669">
    <property type="entry name" value="5-KETO-D-GLUCONATE 5-REDUCTASE"/>
    <property type="match status" value="1"/>
</dbReference>
<gene>
    <name evidence="3" type="ORF">ABT384_39530</name>
</gene>
<name>A0ABV1Y4P7_9ACTN</name>
<comment type="similarity">
    <text evidence="1">Belongs to the short-chain dehydrogenases/reductases (SDR) family.</text>
</comment>
<evidence type="ECO:0000313" key="3">
    <source>
        <dbReference type="EMBL" id="MER7378708.1"/>
    </source>
</evidence>
<sequence>MQNRSLLNNTLLAGKVAVVYGGGGALGAGIAKAYADAGARVFLAGRTEASLAKAAAEAGASVAYDVLDALDEDAVEAHATSVIERAGRIDISVNLVPRGDWHGVPLTEMSVEDYTRPVVRGITCQFLTARAAARRMAAQGSGVILSLDSGSANGSPMMGGTAAADGATDALIRQLAQEVGPAGVRACGIWTAGVTDSLTPEKLASTGTTGLDEAAVDGIRSHLDSLRMTKRSPRIADIAALATFLASDAAASITGTWINATAGMFAS</sequence>
<accession>A0ABV1Y4P7</accession>
<proteinExistence type="inferred from homology"/>
<dbReference type="Gene3D" id="3.40.50.720">
    <property type="entry name" value="NAD(P)-binding Rossmann-like Domain"/>
    <property type="match status" value="1"/>
</dbReference>